<proteinExistence type="predicted"/>
<evidence type="ECO:0000313" key="2">
    <source>
        <dbReference type="Proteomes" id="UP000051160"/>
    </source>
</evidence>
<sequence length="94" mass="10368">MRGEYLNDIGVGTRYTGSPPHARRILEKVIAIHGADGITSACAENTTPEKQRNMATEDHLRMRGEYNIGVSVATSIRGSPPHARRIPLAYPNHF</sequence>
<name>A0A0R1LN58_9LACO</name>
<evidence type="ECO:0000313" key="1">
    <source>
        <dbReference type="EMBL" id="KRK97318.1"/>
    </source>
</evidence>
<dbReference type="PATRIC" id="fig|1423776.4.peg.1350"/>
<dbReference type="Proteomes" id="UP000051160">
    <property type="component" value="Unassembled WGS sequence"/>
</dbReference>
<gene>
    <name evidence="1" type="ORF">FD04_GL001332</name>
</gene>
<protein>
    <submittedName>
        <fullName evidence="1">Uncharacterized protein</fullName>
    </submittedName>
</protein>
<reference evidence="1 2" key="1">
    <citation type="journal article" date="2015" name="Genome Announc.">
        <title>Expanding the biotechnology potential of lactobacilli through comparative genomics of 213 strains and associated genera.</title>
        <authorList>
            <person name="Sun Z."/>
            <person name="Harris H.M."/>
            <person name="McCann A."/>
            <person name="Guo C."/>
            <person name="Argimon S."/>
            <person name="Zhang W."/>
            <person name="Yang X."/>
            <person name="Jeffery I.B."/>
            <person name="Cooney J.C."/>
            <person name="Kagawa T.F."/>
            <person name="Liu W."/>
            <person name="Song Y."/>
            <person name="Salvetti E."/>
            <person name="Wrobel A."/>
            <person name="Rasinkangas P."/>
            <person name="Parkhill J."/>
            <person name="Rea M.C."/>
            <person name="O'Sullivan O."/>
            <person name="Ritari J."/>
            <person name="Douillard F.P."/>
            <person name="Paul Ross R."/>
            <person name="Yang R."/>
            <person name="Briner A.E."/>
            <person name="Felis G.E."/>
            <person name="de Vos W.M."/>
            <person name="Barrangou R."/>
            <person name="Klaenhammer T.R."/>
            <person name="Caufield P.W."/>
            <person name="Cui Y."/>
            <person name="Zhang H."/>
            <person name="O'Toole P.W."/>
        </authorList>
    </citation>
    <scope>NUCLEOTIDE SEQUENCE [LARGE SCALE GENOMIC DNA]</scope>
    <source>
        <strain evidence="1 2">DSM 19909</strain>
    </source>
</reference>
<dbReference type="AlphaFoldDB" id="A0A0R1LN58"/>
<keyword evidence="2" id="KW-1185">Reference proteome</keyword>
<accession>A0A0R1LN58</accession>
<comment type="caution">
    <text evidence="1">The sequence shown here is derived from an EMBL/GenBank/DDBJ whole genome shotgun (WGS) entry which is preliminary data.</text>
</comment>
<dbReference type="AntiFam" id="ANF00057">
    <property type="entry name" value="Translation of E. coli type CRISPR repeat"/>
</dbReference>
<organism evidence="1 2">
    <name type="scientific">Secundilactobacillus odoratitofui DSM 19909 = JCM 15043</name>
    <dbReference type="NCBI Taxonomy" id="1423776"/>
    <lineage>
        <taxon>Bacteria</taxon>
        <taxon>Bacillati</taxon>
        <taxon>Bacillota</taxon>
        <taxon>Bacilli</taxon>
        <taxon>Lactobacillales</taxon>
        <taxon>Lactobacillaceae</taxon>
        <taxon>Secundilactobacillus</taxon>
    </lineage>
</organism>
<dbReference type="EMBL" id="AZEE01000029">
    <property type="protein sequence ID" value="KRK97318.1"/>
    <property type="molecule type" value="Genomic_DNA"/>
</dbReference>